<evidence type="ECO:0000313" key="3">
    <source>
        <dbReference type="EMBL" id="GEK72086.1"/>
    </source>
</evidence>
<dbReference type="RefSeq" id="WP_146907785.1">
    <property type="nucleotide sequence ID" value="NZ_BJUS01000004.1"/>
</dbReference>
<keyword evidence="2" id="KW-0732">Signal</keyword>
<comment type="caution">
    <text evidence="3">The sequence shown here is derived from an EMBL/GenBank/DDBJ whole genome shotgun (WGS) entry which is preliminary data.</text>
</comment>
<feature type="compositionally biased region" description="Basic and acidic residues" evidence="1">
    <location>
        <begin position="218"/>
        <end position="227"/>
    </location>
</feature>
<sequence length="227" mass="25410">MKKTHLTRTLFAPALLAAAIAPLAFSASAAPAHGEAHGQPGFHAEQREALFDRAGIDAETRDELAEAQQAHREAIQALRQDYREQIDGILDDEQRAALDEARQQIRQEHRTEAREAIKARVDAVIDGWDLDDETRQSLDELHHAFMDDAQALKAQSFDSRDERRQAWKAMRDQHHDALAELLSETQIAELEQAMRPPHDGPGHRGERGHHGKPGSHGGPERAEQDAY</sequence>
<feature type="chain" id="PRO_5047163156" description="Zinc resistance-associated protein" evidence="2">
    <location>
        <begin position="30"/>
        <end position="227"/>
    </location>
</feature>
<organism evidence="3 4">
    <name type="scientific">Halomonas halophila</name>
    <dbReference type="NCBI Taxonomy" id="29573"/>
    <lineage>
        <taxon>Bacteria</taxon>
        <taxon>Pseudomonadati</taxon>
        <taxon>Pseudomonadota</taxon>
        <taxon>Gammaproteobacteria</taxon>
        <taxon>Oceanospirillales</taxon>
        <taxon>Halomonadaceae</taxon>
        <taxon>Halomonas</taxon>
    </lineage>
</organism>
<keyword evidence="4" id="KW-1185">Reference proteome</keyword>
<gene>
    <name evidence="3" type="ORF">HHA04nite_06300</name>
</gene>
<feature type="region of interest" description="Disordered" evidence="1">
    <location>
        <begin position="187"/>
        <end position="227"/>
    </location>
</feature>
<dbReference type="Proteomes" id="UP000321121">
    <property type="component" value="Unassembled WGS sequence"/>
</dbReference>
<accession>A0ABQ0U0W3</accession>
<proteinExistence type="predicted"/>
<feature type="compositionally biased region" description="Basic and acidic residues" evidence="1">
    <location>
        <begin position="196"/>
        <end position="205"/>
    </location>
</feature>
<protein>
    <recommendedName>
        <fullName evidence="5">Zinc resistance-associated protein</fullName>
    </recommendedName>
</protein>
<evidence type="ECO:0000313" key="4">
    <source>
        <dbReference type="Proteomes" id="UP000321121"/>
    </source>
</evidence>
<evidence type="ECO:0000256" key="1">
    <source>
        <dbReference type="SAM" id="MobiDB-lite"/>
    </source>
</evidence>
<evidence type="ECO:0008006" key="5">
    <source>
        <dbReference type="Google" id="ProtNLM"/>
    </source>
</evidence>
<evidence type="ECO:0000256" key="2">
    <source>
        <dbReference type="SAM" id="SignalP"/>
    </source>
</evidence>
<feature type="signal peptide" evidence="2">
    <location>
        <begin position="1"/>
        <end position="29"/>
    </location>
</feature>
<dbReference type="EMBL" id="BJUS01000004">
    <property type="protein sequence ID" value="GEK72086.1"/>
    <property type="molecule type" value="Genomic_DNA"/>
</dbReference>
<name>A0ABQ0U0W3_9GAMM</name>
<reference evidence="3 4" key="1">
    <citation type="submission" date="2019-07" db="EMBL/GenBank/DDBJ databases">
        <title>Whole genome shotgun sequence of Halomonas halophila NBRC 102604.</title>
        <authorList>
            <person name="Hosoyama A."/>
            <person name="Uohara A."/>
            <person name="Ohji S."/>
            <person name="Ichikawa N."/>
        </authorList>
    </citation>
    <scope>NUCLEOTIDE SEQUENCE [LARGE SCALE GENOMIC DNA]</scope>
    <source>
        <strain evidence="3 4">NBRC 102604</strain>
    </source>
</reference>